<keyword evidence="1" id="KW-0472">Membrane</keyword>
<accession>A0A9X4QY33</accession>
<evidence type="ECO:0000313" key="3">
    <source>
        <dbReference type="Proteomes" id="UP001153404"/>
    </source>
</evidence>
<evidence type="ECO:0000256" key="1">
    <source>
        <dbReference type="SAM" id="Phobius"/>
    </source>
</evidence>
<name>A0A9X4QY33_9BACL</name>
<dbReference type="Proteomes" id="UP001153404">
    <property type="component" value="Unassembled WGS sequence"/>
</dbReference>
<proteinExistence type="predicted"/>
<keyword evidence="1" id="KW-0812">Transmembrane</keyword>
<reference evidence="2" key="1">
    <citation type="submission" date="2022-10" db="EMBL/GenBank/DDBJ databases">
        <title>Comparative genomic analysis of Cohnella hashimotonis sp. nov., isolated from the International Space Station.</title>
        <authorList>
            <person name="Simpson A."/>
            <person name="Venkateswaran K."/>
        </authorList>
    </citation>
    <scope>NUCLEOTIDE SEQUENCE</scope>
    <source>
        <strain evidence="2">DSM 28161</strain>
    </source>
</reference>
<dbReference type="AlphaFoldDB" id="A0A9X4QY33"/>
<comment type="caution">
    <text evidence="2">The sequence shown here is derived from an EMBL/GenBank/DDBJ whole genome shotgun (WGS) entry which is preliminary data.</text>
</comment>
<evidence type="ECO:0000313" key="2">
    <source>
        <dbReference type="EMBL" id="MDG0814227.1"/>
    </source>
</evidence>
<protein>
    <submittedName>
        <fullName evidence="2">Spore germination protein</fullName>
    </submittedName>
</protein>
<keyword evidence="3" id="KW-1185">Reference proteome</keyword>
<feature type="transmembrane region" description="Helical" evidence="1">
    <location>
        <begin position="20"/>
        <end position="40"/>
    </location>
</feature>
<keyword evidence="1" id="KW-1133">Transmembrane helix</keyword>
<dbReference type="EMBL" id="JAPDIA010000009">
    <property type="protein sequence ID" value="MDG0814227.1"/>
    <property type="molecule type" value="Genomic_DNA"/>
</dbReference>
<sequence>MLQSAEDYYQPYIAASWIRWIRFVFFADLAPAALVLYCDYDVSSGDDSL</sequence>
<gene>
    <name evidence="2" type="ORF">OMP40_36830</name>
</gene>
<organism evidence="2 3">
    <name type="scientific">Cohnella rhizosphaerae</name>
    <dbReference type="NCBI Taxonomy" id="1457232"/>
    <lineage>
        <taxon>Bacteria</taxon>
        <taxon>Bacillati</taxon>
        <taxon>Bacillota</taxon>
        <taxon>Bacilli</taxon>
        <taxon>Bacillales</taxon>
        <taxon>Paenibacillaceae</taxon>
        <taxon>Cohnella</taxon>
    </lineage>
</organism>